<keyword evidence="2" id="KW-1133">Transmembrane helix</keyword>
<keyword evidence="2" id="KW-0812">Transmembrane</keyword>
<gene>
    <name evidence="3" type="ORF">BEK98_10395</name>
</gene>
<dbReference type="Proteomes" id="UP000215483">
    <property type="component" value="Unassembled WGS sequence"/>
</dbReference>
<feature type="transmembrane region" description="Helical" evidence="2">
    <location>
        <begin position="12"/>
        <end position="34"/>
    </location>
</feature>
<dbReference type="RefSeq" id="WP_094216177.1">
    <property type="nucleotide sequence ID" value="NZ_MCGQ01000009.1"/>
</dbReference>
<dbReference type="OrthoDB" id="4316060at2"/>
<sequence length="87" mass="9392">MSEQGGARRRRLWRWAVCAWAVAVVAGGGLTVWLQDSVRPQEPYGSTPRPLDTSGLDDVGCPPSPEPEPIQGAGRTAVACLYVTTRR</sequence>
<protein>
    <submittedName>
        <fullName evidence="3">Uncharacterized protein</fullName>
    </submittedName>
</protein>
<organism evidence="3 4">
    <name type="scientific">Streptomyces diastatochromogenes</name>
    <dbReference type="NCBI Taxonomy" id="42236"/>
    <lineage>
        <taxon>Bacteria</taxon>
        <taxon>Bacillati</taxon>
        <taxon>Actinomycetota</taxon>
        <taxon>Actinomycetes</taxon>
        <taxon>Kitasatosporales</taxon>
        <taxon>Streptomycetaceae</taxon>
        <taxon>Streptomyces</taxon>
    </lineage>
</organism>
<keyword evidence="2" id="KW-0472">Membrane</keyword>
<proteinExistence type="predicted"/>
<evidence type="ECO:0000313" key="4">
    <source>
        <dbReference type="Proteomes" id="UP000215483"/>
    </source>
</evidence>
<dbReference type="AlphaFoldDB" id="A0A233SNV6"/>
<feature type="region of interest" description="Disordered" evidence="1">
    <location>
        <begin position="41"/>
        <end position="72"/>
    </location>
</feature>
<accession>A0A233SNV6</accession>
<evidence type="ECO:0000256" key="2">
    <source>
        <dbReference type="SAM" id="Phobius"/>
    </source>
</evidence>
<evidence type="ECO:0000256" key="1">
    <source>
        <dbReference type="SAM" id="MobiDB-lite"/>
    </source>
</evidence>
<evidence type="ECO:0000313" key="3">
    <source>
        <dbReference type="EMBL" id="OXY97314.1"/>
    </source>
</evidence>
<comment type="caution">
    <text evidence="3">The sequence shown here is derived from an EMBL/GenBank/DDBJ whole genome shotgun (WGS) entry which is preliminary data.</text>
</comment>
<reference evidence="3 4" key="1">
    <citation type="submission" date="2016-07" db="EMBL/GenBank/DDBJ databases">
        <title>Draft genome of Streptomyces diastatochromogenes.</title>
        <authorList>
            <person name="Podduturi R."/>
            <person name="Lukassen M.B."/>
            <person name="Clausen N."/>
            <person name="Nielsen J.L."/>
            <person name="Jorgensen N.O."/>
        </authorList>
    </citation>
    <scope>NUCLEOTIDE SEQUENCE [LARGE SCALE GENOMIC DNA]</scope>
    <source>
        <strain evidence="3 4">DSM 40608</strain>
    </source>
</reference>
<keyword evidence="4" id="KW-1185">Reference proteome</keyword>
<name>A0A233SNV6_STRDA</name>
<dbReference type="EMBL" id="MCGQ01000009">
    <property type="protein sequence ID" value="OXY97314.1"/>
    <property type="molecule type" value="Genomic_DNA"/>
</dbReference>